<accession>A0A158J8J4</accession>
<gene>
    <name evidence="1" type="ORF">AWB67_03511</name>
</gene>
<organism evidence="1 2">
    <name type="scientific">Caballeronia terrestris</name>
    <dbReference type="NCBI Taxonomy" id="1226301"/>
    <lineage>
        <taxon>Bacteria</taxon>
        <taxon>Pseudomonadati</taxon>
        <taxon>Pseudomonadota</taxon>
        <taxon>Betaproteobacteria</taxon>
        <taxon>Burkholderiales</taxon>
        <taxon>Burkholderiaceae</taxon>
        <taxon>Caballeronia</taxon>
    </lineage>
</organism>
<reference evidence="1" key="1">
    <citation type="submission" date="2016-01" db="EMBL/GenBank/DDBJ databases">
        <authorList>
            <person name="Peeters C."/>
        </authorList>
    </citation>
    <scope>NUCLEOTIDE SEQUENCE [LARGE SCALE GENOMIC DNA]</scope>
    <source>
        <strain evidence="1">LMG 22937</strain>
    </source>
</reference>
<name>A0A158J8J4_9BURK</name>
<protein>
    <submittedName>
        <fullName evidence="1">Uncharacterized protein</fullName>
    </submittedName>
</protein>
<sequence>MSADRSRCTSFPRLTLRCHERGGRRLGLRLRPCGTGRTGVARLPLRCRQRRRRLEWIGGGSVFRRRSRRNCRPRHARRPLRRARSRSRLERIRRGGALLTHLRGTTRACQRRRSRRRLINRSIERRRRGLGRRDAPNAIEPLCPIRIRQVIKPHGAACRRCINKPQLSHIYPDVRMRPTRRIEKNQITRRDFIRFDRFTAAAHISSRARQIHRSRPVDHIPHEPAAIETGVGRIAAPSIRHADERHCLDRNLFAPDAVIDEIGEIGWRRECATGGRCVPGRLARQLLRRAAASGEQQCHDQQ</sequence>
<dbReference type="EMBL" id="FCOL02000019">
    <property type="protein sequence ID" value="SAL65177.1"/>
    <property type="molecule type" value="Genomic_DNA"/>
</dbReference>
<evidence type="ECO:0000313" key="1">
    <source>
        <dbReference type="EMBL" id="SAL65177.1"/>
    </source>
</evidence>
<comment type="caution">
    <text evidence="1">The sequence shown here is derived from an EMBL/GenBank/DDBJ whole genome shotgun (WGS) entry which is preliminary data.</text>
</comment>
<keyword evidence="2" id="KW-1185">Reference proteome</keyword>
<evidence type="ECO:0000313" key="2">
    <source>
        <dbReference type="Proteomes" id="UP000054925"/>
    </source>
</evidence>
<dbReference type="Proteomes" id="UP000054925">
    <property type="component" value="Unassembled WGS sequence"/>
</dbReference>
<proteinExistence type="predicted"/>
<dbReference type="AlphaFoldDB" id="A0A158J8J4"/>